<accession>A0A099CVK3</accession>
<comment type="caution">
    <text evidence="13">The sequence shown here is derived from an EMBL/GenBank/DDBJ whole genome shotgun (WGS) entry which is preliminary data.</text>
</comment>
<evidence type="ECO:0000256" key="4">
    <source>
        <dbReference type="ARBA" id="ARBA00022692"/>
    </source>
</evidence>
<evidence type="ECO:0000256" key="9">
    <source>
        <dbReference type="RuleBase" id="RU003357"/>
    </source>
</evidence>
<reference evidence="13 15" key="1">
    <citation type="submission" date="2014-09" db="EMBL/GenBank/DDBJ databases">
        <title>Xanthomonadaceae 3.5X direct submission.</title>
        <authorList>
            <person name="Fang T."/>
            <person name="Wang H."/>
        </authorList>
    </citation>
    <scope>NUCLEOTIDE SEQUENCE [LARGE SCALE GENOMIC DNA]</scope>
    <source>
        <strain evidence="13 15">3.5X</strain>
    </source>
</reference>
<dbReference type="SUPFAM" id="SSF56935">
    <property type="entry name" value="Porins"/>
    <property type="match status" value="1"/>
</dbReference>
<evidence type="ECO:0000313" key="13">
    <source>
        <dbReference type="EMBL" id="KGI77025.1"/>
    </source>
</evidence>
<dbReference type="InterPro" id="IPR012910">
    <property type="entry name" value="Plug_dom"/>
</dbReference>
<dbReference type="AlphaFoldDB" id="A0A099CVK3"/>
<feature type="domain" description="TonB-dependent receptor-like beta-barrel" evidence="11">
    <location>
        <begin position="303"/>
        <end position="769"/>
    </location>
</feature>
<keyword evidence="15" id="KW-1185">Reference proteome</keyword>
<comment type="similarity">
    <text evidence="8 9">Belongs to the TonB-dependent receptor family.</text>
</comment>
<evidence type="ECO:0000256" key="1">
    <source>
        <dbReference type="ARBA" id="ARBA00004571"/>
    </source>
</evidence>
<evidence type="ECO:0000313" key="14">
    <source>
        <dbReference type="EMBL" id="MBB6185459.1"/>
    </source>
</evidence>
<keyword evidence="7 8" id="KW-0998">Cell outer membrane</keyword>
<dbReference type="InterPro" id="IPR036942">
    <property type="entry name" value="Beta-barrel_TonB_sf"/>
</dbReference>
<protein>
    <submittedName>
        <fullName evidence="14">Iron complex outermembrane receptor protein</fullName>
    </submittedName>
    <submittedName>
        <fullName evidence="13">Ligand-gated channel</fullName>
    </submittedName>
</protein>
<keyword evidence="4 8" id="KW-0812">Transmembrane</keyword>
<feature type="chain" id="PRO_5035986513" evidence="10">
    <location>
        <begin position="27"/>
        <end position="810"/>
    </location>
</feature>
<evidence type="ECO:0000256" key="3">
    <source>
        <dbReference type="ARBA" id="ARBA00022452"/>
    </source>
</evidence>
<dbReference type="PROSITE" id="PS52016">
    <property type="entry name" value="TONB_DEPENDENT_REC_3"/>
    <property type="match status" value="1"/>
</dbReference>
<name>A0A099CVK3_9GAMM</name>
<evidence type="ECO:0000256" key="5">
    <source>
        <dbReference type="ARBA" id="ARBA00023077"/>
    </source>
</evidence>
<dbReference type="Gene3D" id="2.40.170.20">
    <property type="entry name" value="TonB-dependent receptor, beta-barrel domain"/>
    <property type="match status" value="1"/>
</dbReference>
<evidence type="ECO:0000313" key="16">
    <source>
        <dbReference type="Proteomes" id="UP000560000"/>
    </source>
</evidence>
<dbReference type="RefSeq" id="WP_043102183.1">
    <property type="nucleotide sequence ID" value="NZ_JACHET010000001.1"/>
</dbReference>
<evidence type="ECO:0000256" key="6">
    <source>
        <dbReference type="ARBA" id="ARBA00023136"/>
    </source>
</evidence>
<evidence type="ECO:0000313" key="15">
    <source>
        <dbReference type="Proteomes" id="UP000029708"/>
    </source>
</evidence>
<keyword evidence="6 8" id="KW-0472">Membrane</keyword>
<dbReference type="CDD" id="cd01347">
    <property type="entry name" value="ligand_gated_channel"/>
    <property type="match status" value="1"/>
</dbReference>
<dbReference type="Pfam" id="PF00593">
    <property type="entry name" value="TonB_dep_Rec_b-barrel"/>
    <property type="match status" value="1"/>
</dbReference>
<feature type="signal peptide" evidence="10">
    <location>
        <begin position="1"/>
        <end position="26"/>
    </location>
</feature>
<reference evidence="14 16" key="2">
    <citation type="submission" date="2020-08" db="EMBL/GenBank/DDBJ databases">
        <title>Genomic Encyclopedia of Type Strains, Phase IV (KMG-IV): sequencing the most valuable type-strain genomes for metagenomic binning, comparative biology and taxonomic classification.</title>
        <authorList>
            <person name="Goeker M."/>
        </authorList>
    </citation>
    <scope>NUCLEOTIDE SEQUENCE [LARGE SCALE GENOMIC DNA]</scope>
    <source>
        <strain evidence="14 16">DSM 107085</strain>
    </source>
</reference>
<keyword evidence="10" id="KW-0732">Signal</keyword>
<keyword evidence="3 8" id="KW-1134">Transmembrane beta strand</keyword>
<dbReference type="EMBL" id="JROI01000014">
    <property type="protein sequence ID" value="KGI77025.1"/>
    <property type="molecule type" value="Genomic_DNA"/>
</dbReference>
<evidence type="ECO:0000256" key="7">
    <source>
        <dbReference type="ARBA" id="ARBA00023237"/>
    </source>
</evidence>
<comment type="subcellular location">
    <subcellularLocation>
        <location evidence="1 8">Cell outer membrane</location>
        <topology evidence="1 8">Multi-pass membrane protein</topology>
    </subcellularLocation>
</comment>
<organism evidence="13 15">
    <name type="scientific">Oleiagrimonas soli</name>
    <dbReference type="NCBI Taxonomy" id="1543381"/>
    <lineage>
        <taxon>Bacteria</taxon>
        <taxon>Pseudomonadati</taxon>
        <taxon>Pseudomonadota</taxon>
        <taxon>Gammaproteobacteria</taxon>
        <taxon>Lysobacterales</taxon>
        <taxon>Rhodanobacteraceae</taxon>
        <taxon>Oleiagrimonas</taxon>
    </lineage>
</organism>
<dbReference type="STRING" id="1543381.LF63_0112220"/>
<sequence length="810" mass="87040">MAISRTLTYSLLATCIACALAPAAQAQSTNTDAAKNKKATELQTVVVTGTRSYDRTEADSMAPIDVLSPQDLKNTGATNLATALRTLLPSLNFPQPSVTDATDATQPAQLRGLSPDQTLVLINGKRQHSTAVLNVNGSLGRGSSPVDLNAIPINAIDHIEVLRDGAAAQYGSDAIAGVINVILKGGAKHGSASITGGQYDTGDGDTWHGGADGGFKLGDGGWVHLSANYMHQDPTNRAGPDPRYPADPTFNTVTFHYGLPQTKAKQAAINLQYDLTPNAQLYGFSLFNKRNVSSQGFFRSLSTYASQYPNAVAQYPAGYLPVENSAIRDDSEVLGVRGKIGGWNYDVSYNTGGNHWKMHTSNTWNYSLGADSPTVFQIGTLTNRENLFNADFSRDVHFPGMDAPVTVAWGLEYRHEQFEIKQGDGASYACGPVLGASGYPSCGGQVFSGYTPTDAGSHSRHNRSAYLDLESDLTYKLTAGLAVRNEHYSDFGSTTSWKASGRYAFTDTVAARATVSTGFRAPSLQQEYYSSTATNFVNTGSGLVPVQIRTFPVDDPAAQALGAQPLKPEKSHNYSFGLVFTPANGLYATLDAYQIDIDNRIILSGNLTGSAVQAYLLSAGFTDVGGGRFFTNAVDTRTRGADLVATYPWYLQDGSTLKFTGGMNYNKTDIRKIADNPPQLGLAGLTLPIIDRQEQGRITVGTPRTKAFVGADWSVNHWTFHSQATRYGTWTSRGSSASSDQTYSAKVLLDLSVSYAQSGWTFTLGGNNVTNVYPEKNDANNNYHGILTYPLTSPYGFSGAYYYGSVAYDW</sequence>
<keyword evidence="2 8" id="KW-0813">Transport</keyword>
<dbReference type="Proteomes" id="UP000029708">
    <property type="component" value="Unassembled WGS sequence"/>
</dbReference>
<keyword evidence="14" id="KW-0675">Receptor</keyword>
<evidence type="ECO:0000256" key="8">
    <source>
        <dbReference type="PROSITE-ProRule" id="PRU01360"/>
    </source>
</evidence>
<keyword evidence="5 9" id="KW-0798">TonB box</keyword>
<dbReference type="PANTHER" id="PTHR47234">
    <property type="match status" value="1"/>
</dbReference>
<proteinExistence type="inferred from homology"/>
<dbReference type="InterPro" id="IPR037066">
    <property type="entry name" value="Plug_dom_sf"/>
</dbReference>
<dbReference type="InterPro" id="IPR039426">
    <property type="entry name" value="TonB-dep_rcpt-like"/>
</dbReference>
<evidence type="ECO:0000259" key="12">
    <source>
        <dbReference type="Pfam" id="PF07715"/>
    </source>
</evidence>
<dbReference type="Proteomes" id="UP000560000">
    <property type="component" value="Unassembled WGS sequence"/>
</dbReference>
<dbReference type="PANTHER" id="PTHR47234:SF3">
    <property type="entry name" value="SECRETIN_TONB SHORT N-TERMINAL DOMAIN-CONTAINING PROTEIN"/>
    <property type="match status" value="1"/>
</dbReference>
<dbReference type="HOGENOM" id="CLU_010745_1_1_6"/>
<evidence type="ECO:0000256" key="2">
    <source>
        <dbReference type="ARBA" id="ARBA00022448"/>
    </source>
</evidence>
<dbReference type="InterPro" id="IPR000531">
    <property type="entry name" value="Beta-barrel_TonB"/>
</dbReference>
<evidence type="ECO:0000256" key="10">
    <source>
        <dbReference type="SAM" id="SignalP"/>
    </source>
</evidence>
<dbReference type="OrthoDB" id="9805434at2"/>
<evidence type="ECO:0000259" key="11">
    <source>
        <dbReference type="Pfam" id="PF00593"/>
    </source>
</evidence>
<gene>
    <name evidence="14" type="ORF">HNQ86_002804</name>
    <name evidence="13" type="ORF">LF63_0112220</name>
</gene>
<dbReference type="GO" id="GO:0009279">
    <property type="term" value="C:cell outer membrane"/>
    <property type="evidence" value="ECO:0007669"/>
    <property type="project" value="UniProtKB-SubCell"/>
</dbReference>
<dbReference type="EMBL" id="JACHET010000001">
    <property type="protein sequence ID" value="MBB6185459.1"/>
    <property type="molecule type" value="Genomic_DNA"/>
</dbReference>
<feature type="domain" description="TonB-dependent receptor plug" evidence="12">
    <location>
        <begin position="58"/>
        <end position="178"/>
    </location>
</feature>
<dbReference type="Gene3D" id="2.170.130.10">
    <property type="entry name" value="TonB-dependent receptor, plug domain"/>
    <property type="match status" value="1"/>
</dbReference>
<dbReference type="Pfam" id="PF07715">
    <property type="entry name" value="Plug"/>
    <property type="match status" value="1"/>
</dbReference>